<dbReference type="Proteomes" id="UP000678499">
    <property type="component" value="Unassembled WGS sequence"/>
</dbReference>
<dbReference type="GO" id="GO:0000776">
    <property type="term" value="C:kinetochore"/>
    <property type="evidence" value="ECO:0007669"/>
    <property type="project" value="UniProtKB-ARBA"/>
</dbReference>
<dbReference type="GO" id="GO:0051754">
    <property type="term" value="P:meiotic sister chromatid cohesion, centromeric"/>
    <property type="evidence" value="ECO:0007669"/>
    <property type="project" value="TreeGrafter"/>
</dbReference>
<protein>
    <recommendedName>
        <fullName evidence="2">BUB1 N-terminal domain-containing protein</fullName>
    </recommendedName>
</protein>
<name>A0A7R9GF42_9CRUS</name>
<keyword evidence="4" id="KW-1185">Reference proteome</keyword>
<dbReference type="EMBL" id="OA884008">
    <property type="protein sequence ID" value="CAD7280156.1"/>
    <property type="molecule type" value="Genomic_DNA"/>
</dbReference>
<feature type="region of interest" description="Disordered" evidence="1">
    <location>
        <begin position="399"/>
        <end position="425"/>
    </location>
</feature>
<dbReference type="PANTHER" id="PTHR14030:SF4">
    <property type="entry name" value="BUB1 KINASE, ISOFORM A-RELATED"/>
    <property type="match status" value="1"/>
</dbReference>
<feature type="domain" description="BUB1 N-terminal" evidence="2">
    <location>
        <begin position="24"/>
        <end position="178"/>
    </location>
</feature>
<feature type="non-terminal residue" evidence="3">
    <location>
        <position position="1"/>
    </location>
</feature>
<sequence>MVFHKFFQDPVEEMESISVIKPDFASDFKNAPDKLDVLKKYERWFNAQPDHVRRSNADDVLEDIVNLATSHDSAVPGLCNNDKFVSICYAILDYCSSDGGYEVMQRKRIATKTASFFSRWSAILVSEGNYAKAFEVCRNGVYLNAEPRESLLTEAQRVYVKLREGNDSLPRKMPNFAKMFYNERHSSSIEERLATLHYYRTIHGRTIGSARRIVEVMPPDIYALYFHRLYSLGYKEHGIQDLPPHAVMHVPPDVGDGDGPQMSLEEWLMKRRMTTERINGSIVVTREEPSILSCTNMELPSMNFSRGGDFSLFAPPMPDDVTFNVTAPVAPKMKFEETTVFTRAARKEMSGFWYHDPDPEESITRKESFADFEATLPPSRCSKTDEIVKPFDVFEDSSALRKMDISPTPSSGRKHPSPDENSGKIISDAAPFSVFEDSSCLSKPASANVFRIHEDEPTKTRDLKFEPPITAPLRGENDPAYSSSGGSKINPSSTRKSIFQAPVAKKENVPPMLKAVPSELIKNSEDYTVSGISQGYQPAQEEFTLRYLLEPSQFSALARKEQLQSTPCEKRGSRKTEDQSFVPLRLKTKTPCRASIMPALMSPLVECSRESYQSSSSGSKSTWKLCTTVPDKLQAIAEASTMDGLSPAEFLKEKIIEDPMNDELKFHLAVLSYGEAQLRCLENLNASWKDLSMGSSIKLCDGELHSICIIWDMNSFCQRDTNAVVLVTSGNNAAKFVKLMEPLSSWEVFCWLQLARRTNRVPPRGVVLDADSYALVEIRDCSSTNWNSLINLIGFYKVRNELLPVEIILRVLLVLVRMVNELHDCGLVIGYIAPENILISDIILDDSAPWDEKIFIGDLTSAVDLMEFPEDGVKFCWSRPEANDVFLLGTTPHEVDHIGIVKMLACMLFPEKEFKIWVEQDRRVAYYNLSRKYKFRSLWQTAADLLLNPESHQNPLPVLQEVILCGKEIQVIPEASPQQMNGDNVKRGFSKQG</sequence>
<dbReference type="GO" id="GO:0007094">
    <property type="term" value="P:mitotic spindle assembly checkpoint signaling"/>
    <property type="evidence" value="ECO:0007669"/>
    <property type="project" value="InterPro"/>
</dbReference>
<dbReference type="InterPro" id="IPR015661">
    <property type="entry name" value="Bub1/Mad3"/>
</dbReference>
<evidence type="ECO:0000256" key="1">
    <source>
        <dbReference type="SAM" id="MobiDB-lite"/>
    </source>
</evidence>
<dbReference type="Gene3D" id="1.25.40.430">
    <property type="match status" value="1"/>
</dbReference>
<dbReference type="Pfam" id="PF08311">
    <property type="entry name" value="Mad3_BUB1_I"/>
    <property type="match status" value="1"/>
</dbReference>
<evidence type="ECO:0000313" key="4">
    <source>
        <dbReference type="Proteomes" id="UP000678499"/>
    </source>
</evidence>
<dbReference type="PANTHER" id="PTHR14030">
    <property type="entry name" value="MITOTIC CHECKPOINT SERINE/THREONINE-PROTEIN KINASE BUB1"/>
    <property type="match status" value="1"/>
</dbReference>
<accession>A0A7R9GF42</accession>
<evidence type="ECO:0000313" key="3">
    <source>
        <dbReference type="EMBL" id="CAD7280156.1"/>
    </source>
</evidence>
<evidence type="ECO:0000259" key="2">
    <source>
        <dbReference type="PROSITE" id="PS51489"/>
    </source>
</evidence>
<organism evidence="3">
    <name type="scientific">Notodromas monacha</name>
    <dbReference type="NCBI Taxonomy" id="399045"/>
    <lineage>
        <taxon>Eukaryota</taxon>
        <taxon>Metazoa</taxon>
        <taxon>Ecdysozoa</taxon>
        <taxon>Arthropoda</taxon>
        <taxon>Crustacea</taxon>
        <taxon>Oligostraca</taxon>
        <taxon>Ostracoda</taxon>
        <taxon>Podocopa</taxon>
        <taxon>Podocopida</taxon>
        <taxon>Cypridocopina</taxon>
        <taxon>Cypridoidea</taxon>
        <taxon>Cyprididae</taxon>
        <taxon>Notodromas</taxon>
    </lineage>
</organism>
<dbReference type="InterPro" id="IPR011009">
    <property type="entry name" value="Kinase-like_dom_sf"/>
</dbReference>
<dbReference type="PROSITE" id="PS51489">
    <property type="entry name" value="BUB1_N"/>
    <property type="match status" value="1"/>
</dbReference>
<proteinExistence type="predicted"/>
<gene>
    <name evidence="3" type="ORF">NMOB1V02_LOCUS7819</name>
</gene>
<dbReference type="GO" id="GO:0032991">
    <property type="term" value="C:protein-containing complex"/>
    <property type="evidence" value="ECO:0007669"/>
    <property type="project" value="UniProtKB-ARBA"/>
</dbReference>
<feature type="region of interest" description="Disordered" evidence="1">
    <location>
        <begin position="462"/>
        <end position="496"/>
    </location>
</feature>
<dbReference type="Gene3D" id="1.10.510.10">
    <property type="entry name" value="Transferase(Phosphotransferase) domain 1"/>
    <property type="match status" value="1"/>
</dbReference>
<dbReference type="EMBL" id="CAJPEX010001971">
    <property type="protein sequence ID" value="CAG0920308.1"/>
    <property type="molecule type" value="Genomic_DNA"/>
</dbReference>
<dbReference type="InterPro" id="IPR013212">
    <property type="entry name" value="Mad3/Bub1_I"/>
</dbReference>
<dbReference type="AlphaFoldDB" id="A0A7R9GF42"/>
<dbReference type="GO" id="GO:0004672">
    <property type="term" value="F:protein kinase activity"/>
    <property type="evidence" value="ECO:0007669"/>
    <property type="project" value="TreeGrafter"/>
</dbReference>
<dbReference type="GO" id="GO:0005634">
    <property type="term" value="C:nucleus"/>
    <property type="evidence" value="ECO:0007669"/>
    <property type="project" value="TreeGrafter"/>
</dbReference>
<dbReference type="SMART" id="SM00777">
    <property type="entry name" value="Mad3_BUB1_I"/>
    <property type="match status" value="1"/>
</dbReference>
<dbReference type="SUPFAM" id="SSF56112">
    <property type="entry name" value="Protein kinase-like (PK-like)"/>
    <property type="match status" value="1"/>
</dbReference>
<reference evidence="3" key="1">
    <citation type="submission" date="2020-11" db="EMBL/GenBank/DDBJ databases">
        <authorList>
            <person name="Tran Van P."/>
        </authorList>
    </citation>
    <scope>NUCLEOTIDE SEQUENCE</scope>
</reference>